<gene>
    <name evidence="2" type="ORF">J2Z40_001807</name>
</gene>
<protein>
    <submittedName>
        <fullName evidence="2">Uncharacterized protein</fullName>
    </submittedName>
</protein>
<proteinExistence type="predicted"/>
<dbReference type="Proteomes" id="UP001519293">
    <property type="component" value="Unassembled WGS sequence"/>
</dbReference>
<evidence type="ECO:0000313" key="2">
    <source>
        <dbReference type="EMBL" id="MBP2241245.1"/>
    </source>
</evidence>
<sequence>MLLLSEMAQTDYSAEGEQPGAGDLSLPNFILSSNNICENIL</sequence>
<comment type="caution">
    <text evidence="2">The sequence shown here is derived from an EMBL/GenBank/DDBJ whole genome shotgun (WGS) entry which is preliminary data.</text>
</comment>
<reference evidence="2 3" key="1">
    <citation type="submission" date="2021-03" db="EMBL/GenBank/DDBJ databases">
        <title>Genomic Encyclopedia of Type Strains, Phase IV (KMG-IV): sequencing the most valuable type-strain genomes for metagenomic binning, comparative biology and taxonomic classification.</title>
        <authorList>
            <person name="Goeker M."/>
        </authorList>
    </citation>
    <scope>NUCLEOTIDE SEQUENCE [LARGE SCALE GENOMIC DNA]</scope>
    <source>
        <strain evidence="2 3">DSM 26675</strain>
    </source>
</reference>
<organism evidence="2 3">
    <name type="scientific">Cytobacillus eiseniae</name>
    <dbReference type="NCBI Taxonomy" id="762947"/>
    <lineage>
        <taxon>Bacteria</taxon>
        <taxon>Bacillati</taxon>
        <taxon>Bacillota</taxon>
        <taxon>Bacilli</taxon>
        <taxon>Bacillales</taxon>
        <taxon>Bacillaceae</taxon>
        <taxon>Cytobacillus</taxon>
    </lineage>
</organism>
<accession>A0ABS4RFV2</accession>
<name>A0ABS4RFV2_9BACI</name>
<evidence type="ECO:0000256" key="1">
    <source>
        <dbReference type="SAM" id="MobiDB-lite"/>
    </source>
</evidence>
<evidence type="ECO:0000313" key="3">
    <source>
        <dbReference type="Proteomes" id="UP001519293"/>
    </source>
</evidence>
<keyword evidence="3" id="KW-1185">Reference proteome</keyword>
<dbReference type="EMBL" id="JAGIKZ010000008">
    <property type="protein sequence ID" value="MBP2241245.1"/>
    <property type="molecule type" value="Genomic_DNA"/>
</dbReference>
<feature type="region of interest" description="Disordered" evidence="1">
    <location>
        <begin position="1"/>
        <end position="20"/>
    </location>
</feature>